<dbReference type="Proteomes" id="UP001144341">
    <property type="component" value="Unassembled WGS sequence"/>
</dbReference>
<dbReference type="RefSeq" id="WP_269413876.1">
    <property type="nucleotide sequence ID" value="NZ_JAPWGL010000001.1"/>
</dbReference>
<evidence type="ECO:0000313" key="1">
    <source>
        <dbReference type="EMBL" id="MCZ4222062.1"/>
    </source>
</evidence>
<keyword evidence="2" id="KW-1185">Reference proteome</keyword>
<gene>
    <name evidence="1" type="ORF">O0931_02010</name>
</gene>
<organism evidence="1 2">
    <name type="scientific">Pedobacter rhodius</name>
    <dbReference type="NCBI Taxonomy" id="3004098"/>
    <lineage>
        <taxon>Bacteria</taxon>
        <taxon>Pseudomonadati</taxon>
        <taxon>Bacteroidota</taxon>
        <taxon>Sphingobacteriia</taxon>
        <taxon>Sphingobacteriales</taxon>
        <taxon>Sphingobacteriaceae</taxon>
        <taxon>Pedobacter</taxon>
    </lineage>
</organism>
<evidence type="ECO:0000313" key="2">
    <source>
        <dbReference type="Proteomes" id="UP001144341"/>
    </source>
</evidence>
<dbReference type="EMBL" id="JAPWGL010000001">
    <property type="protein sequence ID" value="MCZ4222062.1"/>
    <property type="molecule type" value="Genomic_DNA"/>
</dbReference>
<accession>A0ABT4KUY9</accession>
<protein>
    <submittedName>
        <fullName evidence="1">Uncharacterized protein</fullName>
    </submittedName>
</protein>
<reference evidence="1" key="1">
    <citation type="submission" date="2022-12" db="EMBL/GenBank/DDBJ databases">
        <title>Genome sequence of SJ11.</title>
        <authorList>
            <person name="Woo H."/>
        </authorList>
    </citation>
    <scope>NUCLEOTIDE SEQUENCE</scope>
    <source>
        <strain evidence="1">SJ11</strain>
    </source>
</reference>
<comment type="caution">
    <text evidence="1">The sequence shown here is derived from an EMBL/GenBank/DDBJ whole genome shotgun (WGS) entry which is preliminary data.</text>
</comment>
<sequence length="49" mass="5636">MPKNRLSLKMTNAIRLVEDAPVSTIHVAYHMRLCYKVDLVGEPPTKELR</sequence>
<proteinExistence type="predicted"/>
<name>A0ABT4KUY9_9SPHI</name>